<feature type="transmembrane region" description="Helical" evidence="2">
    <location>
        <begin position="6"/>
        <end position="27"/>
    </location>
</feature>
<gene>
    <name evidence="3" type="ORF">K402DRAFT_406731</name>
</gene>
<keyword evidence="2" id="KW-0812">Transmembrane</keyword>
<dbReference type="OrthoDB" id="5043642at2759"/>
<dbReference type="Proteomes" id="UP000800041">
    <property type="component" value="Unassembled WGS sequence"/>
</dbReference>
<dbReference type="Pfam" id="PF11927">
    <property type="entry name" value="HODM_asu-like"/>
    <property type="match status" value="1"/>
</dbReference>
<evidence type="ECO:0000256" key="2">
    <source>
        <dbReference type="SAM" id="Phobius"/>
    </source>
</evidence>
<name>A0A6G1GRY8_9PEZI</name>
<feature type="region of interest" description="Disordered" evidence="1">
    <location>
        <begin position="291"/>
        <end position="318"/>
    </location>
</feature>
<sequence length="401" mass="45173">MIVLSDSWPGAWALLSLAGALIFLLAYRKFREKRSIYVCVNTEPCDDGWKTNPYTAIEPLKFSWQDEEPIKIRPFKPRYHLTMALESCALSDLVLVDKTYLDRIRLRRHLIATHSDDVVAANPVANAAVDELYEWLFGTYLPARFPTIFKLSSEDRPKEKPSQLVNLVTAEKIPLQPHQSLTKSLEMIGSHIDNDFLILMHFPNPSNPSQPSTVLHAYVTCFPSGFSTLSKLGLKLADIHQPVPSYKQKLERSMDRFFATIERGKIVQRRNWTVTMTDELFLKSGAHGCGSNEGITDQAEKGGVRSSEQDDHAADEKTGNVDLRKARLRCERQTLHRLEKTGALVFGFKTYQYRLSEVKEEGSGEDLANAIEGLGKGNAPGMGPYKRSDVWGQEVTAFLRG</sequence>
<evidence type="ECO:0000256" key="1">
    <source>
        <dbReference type="SAM" id="MobiDB-lite"/>
    </source>
</evidence>
<keyword evidence="2" id="KW-1133">Transmembrane helix</keyword>
<evidence type="ECO:0000313" key="4">
    <source>
        <dbReference type="Proteomes" id="UP000800041"/>
    </source>
</evidence>
<dbReference type="InterPro" id="IPR021848">
    <property type="entry name" value="HODM_asu-like"/>
</dbReference>
<protein>
    <submittedName>
        <fullName evidence="3">Uncharacterized protein</fullName>
    </submittedName>
</protein>
<dbReference type="AlphaFoldDB" id="A0A6G1GRY8"/>
<keyword evidence="4" id="KW-1185">Reference proteome</keyword>
<reference evidence="3" key="1">
    <citation type="journal article" date="2020" name="Stud. Mycol.">
        <title>101 Dothideomycetes genomes: a test case for predicting lifestyles and emergence of pathogens.</title>
        <authorList>
            <person name="Haridas S."/>
            <person name="Albert R."/>
            <person name="Binder M."/>
            <person name="Bloem J."/>
            <person name="Labutti K."/>
            <person name="Salamov A."/>
            <person name="Andreopoulos B."/>
            <person name="Baker S."/>
            <person name="Barry K."/>
            <person name="Bills G."/>
            <person name="Bluhm B."/>
            <person name="Cannon C."/>
            <person name="Castanera R."/>
            <person name="Culley D."/>
            <person name="Daum C."/>
            <person name="Ezra D."/>
            <person name="Gonzalez J."/>
            <person name="Henrissat B."/>
            <person name="Kuo A."/>
            <person name="Liang C."/>
            <person name="Lipzen A."/>
            <person name="Lutzoni F."/>
            <person name="Magnuson J."/>
            <person name="Mondo S."/>
            <person name="Nolan M."/>
            <person name="Ohm R."/>
            <person name="Pangilinan J."/>
            <person name="Park H.-J."/>
            <person name="Ramirez L."/>
            <person name="Alfaro M."/>
            <person name="Sun H."/>
            <person name="Tritt A."/>
            <person name="Yoshinaga Y."/>
            <person name="Zwiers L.-H."/>
            <person name="Turgeon B."/>
            <person name="Goodwin S."/>
            <person name="Spatafora J."/>
            <person name="Crous P."/>
            <person name="Grigoriev I."/>
        </authorList>
    </citation>
    <scope>NUCLEOTIDE SEQUENCE</scope>
    <source>
        <strain evidence="3">CBS 113979</strain>
    </source>
</reference>
<feature type="compositionally biased region" description="Basic and acidic residues" evidence="1">
    <location>
        <begin position="298"/>
        <end position="318"/>
    </location>
</feature>
<accession>A0A6G1GRY8</accession>
<evidence type="ECO:0000313" key="3">
    <source>
        <dbReference type="EMBL" id="KAF1983746.1"/>
    </source>
</evidence>
<keyword evidence="2" id="KW-0472">Membrane</keyword>
<proteinExistence type="predicted"/>
<dbReference type="EMBL" id="ML977173">
    <property type="protein sequence ID" value="KAF1983746.1"/>
    <property type="molecule type" value="Genomic_DNA"/>
</dbReference>
<organism evidence="3 4">
    <name type="scientific">Aulographum hederae CBS 113979</name>
    <dbReference type="NCBI Taxonomy" id="1176131"/>
    <lineage>
        <taxon>Eukaryota</taxon>
        <taxon>Fungi</taxon>
        <taxon>Dikarya</taxon>
        <taxon>Ascomycota</taxon>
        <taxon>Pezizomycotina</taxon>
        <taxon>Dothideomycetes</taxon>
        <taxon>Pleosporomycetidae</taxon>
        <taxon>Aulographales</taxon>
        <taxon>Aulographaceae</taxon>
    </lineage>
</organism>